<reference evidence="2 3" key="1">
    <citation type="submission" date="2021-01" db="EMBL/GenBank/DDBJ databases">
        <title>Genomic Encyclopedia of Type Strains, Phase IV (KMG-IV): sequencing the most valuable type-strain genomes for metagenomic binning, comparative biology and taxonomic classification.</title>
        <authorList>
            <person name="Goeker M."/>
        </authorList>
    </citation>
    <scope>NUCLEOTIDE SEQUENCE [LARGE SCALE GENOMIC DNA]</scope>
    <source>
        <strain evidence="2 3">DSM 27513</strain>
    </source>
</reference>
<dbReference type="Proteomes" id="UP000809081">
    <property type="component" value="Unassembled WGS sequence"/>
</dbReference>
<dbReference type="InterPro" id="IPR036291">
    <property type="entry name" value="NAD(P)-bd_dom_sf"/>
</dbReference>
<dbReference type="EC" id="1.6.5.2" evidence="2"/>
<proteinExistence type="predicted"/>
<accession>A0ABS2PJT8</accession>
<feature type="domain" description="NmrA-like" evidence="1">
    <location>
        <begin position="4"/>
        <end position="244"/>
    </location>
</feature>
<dbReference type="GO" id="GO:0003955">
    <property type="term" value="F:NAD(P)H dehydrogenase (quinone) activity"/>
    <property type="evidence" value="ECO:0007669"/>
    <property type="project" value="UniProtKB-EC"/>
</dbReference>
<keyword evidence="3" id="KW-1185">Reference proteome</keyword>
<protein>
    <submittedName>
        <fullName evidence="2">NAD(P)H dehydrogenase (Quinone)</fullName>
        <ecNumber evidence="2">1.6.5.2</ecNumber>
    </submittedName>
</protein>
<dbReference type="Gene3D" id="3.40.50.720">
    <property type="entry name" value="NAD(P)-binding Rossmann-like Domain"/>
    <property type="match status" value="1"/>
</dbReference>
<evidence type="ECO:0000313" key="3">
    <source>
        <dbReference type="Proteomes" id="UP000809081"/>
    </source>
</evidence>
<dbReference type="RefSeq" id="WP_205016627.1">
    <property type="nucleotide sequence ID" value="NZ_JAFBEI010000007.1"/>
</dbReference>
<name>A0ABS2PJT8_9STRE</name>
<dbReference type="PANTHER" id="PTHR47129:SF1">
    <property type="entry name" value="NMRA-LIKE DOMAIN-CONTAINING PROTEIN"/>
    <property type="match status" value="1"/>
</dbReference>
<sequence>MTYLITGVTGQLGSAILEKVSETVAKEDIAVLVRSQEKGQAFAQAGYEVRVGDFSDQAKLVENFKGIDRLMFVSSAPGQEVTREQQHRNVLAAAKEAGVSALVYTSISNGDKSSAILAPDHIVTEALIKASGISYKILRNDWYIENEADIIASAQKDGFFYHAGGSGKVGWALRREYGYAAANALTGDFDSNAVYELAGDLHTYADLAKALSTILGKEVEARGISSQEYRQSLAQAGLPEPVQAIVAGIQDDIANHQLEVSHSDFEALLGHAPLDLVESLKEIIG</sequence>
<dbReference type="Pfam" id="PF05368">
    <property type="entry name" value="NmrA"/>
    <property type="match status" value="1"/>
</dbReference>
<comment type="caution">
    <text evidence="2">The sequence shown here is derived from an EMBL/GenBank/DDBJ whole genome shotgun (WGS) entry which is preliminary data.</text>
</comment>
<organism evidence="2 3">
    <name type="scientific">Streptococcus saliviloxodontae</name>
    <dbReference type="NCBI Taxonomy" id="1349416"/>
    <lineage>
        <taxon>Bacteria</taxon>
        <taxon>Bacillati</taxon>
        <taxon>Bacillota</taxon>
        <taxon>Bacilli</taxon>
        <taxon>Lactobacillales</taxon>
        <taxon>Streptococcaceae</taxon>
        <taxon>Streptococcus</taxon>
    </lineage>
</organism>
<dbReference type="CDD" id="cd05269">
    <property type="entry name" value="TMR_SDR_a"/>
    <property type="match status" value="1"/>
</dbReference>
<dbReference type="SUPFAM" id="SSF51735">
    <property type="entry name" value="NAD(P)-binding Rossmann-fold domains"/>
    <property type="match status" value="1"/>
</dbReference>
<dbReference type="InterPro" id="IPR008030">
    <property type="entry name" value="NmrA-like"/>
</dbReference>
<evidence type="ECO:0000313" key="2">
    <source>
        <dbReference type="EMBL" id="MBM7635694.1"/>
    </source>
</evidence>
<dbReference type="PANTHER" id="PTHR47129">
    <property type="entry name" value="QUINONE OXIDOREDUCTASE 2"/>
    <property type="match status" value="1"/>
</dbReference>
<evidence type="ECO:0000259" key="1">
    <source>
        <dbReference type="Pfam" id="PF05368"/>
    </source>
</evidence>
<dbReference type="EMBL" id="JAFBEI010000007">
    <property type="protein sequence ID" value="MBM7635694.1"/>
    <property type="molecule type" value="Genomic_DNA"/>
</dbReference>
<gene>
    <name evidence="2" type="ORF">JOC31_000495</name>
</gene>
<keyword evidence="2" id="KW-0560">Oxidoreductase</keyword>
<dbReference type="InterPro" id="IPR052718">
    <property type="entry name" value="NmrA-type_oxidoreductase"/>
</dbReference>
<dbReference type="Gene3D" id="3.90.25.10">
    <property type="entry name" value="UDP-galactose 4-epimerase, domain 1"/>
    <property type="match status" value="1"/>
</dbReference>